<proteinExistence type="predicted"/>
<sequence>MRVVVFSNDVVPGMAMPVAAPGLRAWGLAQGLRAHGHDVTLVVDDRVVARVWRRGVPPATPRGTVVLSPQDLQTYANAHRADALVVTNSNPVRWLDDGLRARLVYDFFAPKVLEFEEKMPTLPPSVARRQREGLVRQKIDGLRRCDAVVVNGAKKLPYVQSWLERAGVPGTPTALATMALPLHPPRRRTEGPVELVVSGYLQPWSRPGAWVEAVLPLLDAGTARLHLMVAHHWGATEVGALPDSLARLAAHPATTQHGTMDFREFRGLLAGCDVSIDVFARNPERELAMVTRSVVALSCGVPVMHVPFTEVSPMIEAYGAGWLVDEDDVEAVGSALGAVVRDRGELVRRQDGAQALAQDLVDAREATRAMSSLLEEVCR</sequence>
<dbReference type="OrthoDB" id="506201at2"/>
<dbReference type="EMBL" id="PGFE01000003">
    <property type="protein sequence ID" value="PJJ70165.1"/>
    <property type="molecule type" value="Genomic_DNA"/>
</dbReference>
<accession>A0A2M9CE79</accession>
<protein>
    <submittedName>
        <fullName evidence="1">Glycosyltransferase involved in cell wall biosynthesis</fullName>
    </submittedName>
</protein>
<evidence type="ECO:0000313" key="1">
    <source>
        <dbReference type="EMBL" id="PJJ70165.1"/>
    </source>
</evidence>
<dbReference type="AlphaFoldDB" id="A0A2M9CE79"/>
<comment type="caution">
    <text evidence="1">The sequence shown here is derived from an EMBL/GenBank/DDBJ whole genome shotgun (WGS) entry which is preliminary data.</text>
</comment>
<name>A0A2M9CE79_9CELL</name>
<gene>
    <name evidence="1" type="ORF">CLV28_1994</name>
</gene>
<dbReference type="Gene3D" id="3.40.50.2000">
    <property type="entry name" value="Glycogen Phosphorylase B"/>
    <property type="match status" value="1"/>
</dbReference>
<dbReference type="GO" id="GO:0016740">
    <property type="term" value="F:transferase activity"/>
    <property type="evidence" value="ECO:0007669"/>
    <property type="project" value="UniProtKB-KW"/>
</dbReference>
<dbReference type="Proteomes" id="UP000231693">
    <property type="component" value="Unassembled WGS sequence"/>
</dbReference>
<evidence type="ECO:0000313" key="2">
    <source>
        <dbReference type="Proteomes" id="UP000231693"/>
    </source>
</evidence>
<dbReference type="RefSeq" id="WP_157802592.1">
    <property type="nucleotide sequence ID" value="NZ_BOOX01000001.1"/>
</dbReference>
<dbReference type="SUPFAM" id="SSF53756">
    <property type="entry name" value="UDP-Glycosyltransferase/glycogen phosphorylase"/>
    <property type="match status" value="1"/>
</dbReference>
<keyword evidence="1" id="KW-0808">Transferase</keyword>
<organism evidence="1 2">
    <name type="scientific">Sediminihabitans luteus</name>
    <dbReference type="NCBI Taxonomy" id="1138585"/>
    <lineage>
        <taxon>Bacteria</taxon>
        <taxon>Bacillati</taxon>
        <taxon>Actinomycetota</taxon>
        <taxon>Actinomycetes</taxon>
        <taxon>Micrococcales</taxon>
        <taxon>Cellulomonadaceae</taxon>
        <taxon>Sediminihabitans</taxon>
    </lineage>
</organism>
<keyword evidence="2" id="KW-1185">Reference proteome</keyword>
<reference evidence="1 2" key="1">
    <citation type="submission" date="2017-11" db="EMBL/GenBank/DDBJ databases">
        <title>Genomic Encyclopedia of Archaeal and Bacterial Type Strains, Phase II (KMG-II): From Individual Species to Whole Genera.</title>
        <authorList>
            <person name="Goeker M."/>
        </authorList>
    </citation>
    <scope>NUCLEOTIDE SEQUENCE [LARGE SCALE GENOMIC DNA]</scope>
    <source>
        <strain evidence="1 2">DSM 25478</strain>
    </source>
</reference>